<feature type="compositionally biased region" description="Polar residues" evidence="1">
    <location>
        <begin position="128"/>
        <end position="139"/>
    </location>
</feature>
<evidence type="ECO:0000256" key="1">
    <source>
        <dbReference type="SAM" id="MobiDB-lite"/>
    </source>
</evidence>
<evidence type="ECO:0000313" key="2">
    <source>
        <dbReference type="EMBL" id="KAG7163724.1"/>
    </source>
</evidence>
<keyword evidence="3" id="KW-1185">Reference proteome</keyword>
<feature type="compositionally biased region" description="Basic and acidic residues" evidence="1">
    <location>
        <begin position="21"/>
        <end position="37"/>
    </location>
</feature>
<feature type="compositionally biased region" description="Basic and acidic residues" evidence="1">
    <location>
        <begin position="320"/>
        <end position="334"/>
    </location>
</feature>
<evidence type="ECO:0000313" key="3">
    <source>
        <dbReference type="Proteomes" id="UP000747542"/>
    </source>
</evidence>
<feature type="region of interest" description="Disordered" evidence="1">
    <location>
        <begin position="320"/>
        <end position="396"/>
    </location>
</feature>
<feature type="region of interest" description="Disordered" evidence="1">
    <location>
        <begin position="1"/>
        <end position="160"/>
    </location>
</feature>
<gene>
    <name evidence="2" type="ORF">Hamer_G002958</name>
</gene>
<comment type="caution">
    <text evidence="2">The sequence shown here is derived from an EMBL/GenBank/DDBJ whole genome shotgun (WGS) entry which is preliminary data.</text>
</comment>
<dbReference type="EMBL" id="JAHLQT010026447">
    <property type="protein sequence ID" value="KAG7163724.1"/>
    <property type="molecule type" value="Genomic_DNA"/>
</dbReference>
<accession>A0A8J5JY73</accession>
<feature type="compositionally biased region" description="Basic and acidic residues" evidence="1">
    <location>
        <begin position="1480"/>
        <end position="1509"/>
    </location>
</feature>
<dbReference type="Proteomes" id="UP000747542">
    <property type="component" value="Unassembled WGS sequence"/>
</dbReference>
<name>A0A8J5JY73_HOMAM</name>
<reference evidence="2" key="1">
    <citation type="journal article" date="2021" name="Sci. Adv.">
        <title>The American lobster genome reveals insights on longevity, neural, and immune adaptations.</title>
        <authorList>
            <person name="Polinski J.M."/>
            <person name="Zimin A.V."/>
            <person name="Clark K.F."/>
            <person name="Kohn A.B."/>
            <person name="Sadowski N."/>
            <person name="Timp W."/>
            <person name="Ptitsyn A."/>
            <person name="Khanna P."/>
            <person name="Romanova D.Y."/>
            <person name="Williams P."/>
            <person name="Greenwood S.J."/>
            <person name="Moroz L.L."/>
            <person name="Walt D.R."/>
            <person name="Bodnar A.G."/>
        </authorList>
    </citation>
    <scope>NUCLEOTIDE SEQUENCE</scope>
    <source>
        <strain evidence="2">GMGI-L3</strain>
    </source>
</reference>
<feature type="region of interest" description="Disordered" evidence="1">
    <location>
        <begin position="824"/>
        <end position="848"/>
    </location>
</feature>
<protein>
    <submittedName>
        <fullName evidence="2">Uncharacterized protein</fullName>
    </submittedName>
</protein>
<feature type="compositionally biased region" description="Basic and acidic residues" evidence="1">
    <location>
        <begin position="364"/>
        <end position="378"/>
    </location>
</feature>
<organism evidence="2 3">
    <name type="scientific">Homarus americanus</name>
    <name type="common">American lobster</name>
    <dbReference type="NCBI Taxonomy" id="6706"/>
    <lineage>
        <taxon>Eukaryota</taxon>
        <taxon>Metazoa</taxon>
        <taxon>Ecdysozoa</taxon>
        <taxon>Arthropoda</taxon>
        <taxon>Crustacea</taxon>
        <taxon>Multicrustacea</taxon>
        <taxon>Malacostraca</taxon>
        <taxon>Eumalacostraca</taxon>
        <taxon>Eucarida</taxon>
        <taxon>Decapoda</taxon>
        <taxon>Pleocyemata</taxon>
        <taxon>Astacidea</taxon>
        <taxon>Nephropoidea</taxon>
        <taxon>Nephropidae</taxon>
        <taxon>Homarus</taxon>
    </lineage>
</organism>
<feature type="compositionally biased region" description="Basic and acidic residues" evidence="1">
    <location>
        <begin position="144"/>
        <end position="157"/>
    </location>
</feature>
<sequence length="1713" mass="191688">MNNFSSSDKSKSGSKVSHHSSASEKKTNQKVNTKKEISLPAVSKSTKEINNKNTQAKTLHKEKLHNVDGTNKTVSSPKDKAGASQTVGKRQVIPRAVSTKAREKETIYTNNDAVKSATSRDQVKKENTQIPGLLTSSPIGNKDPIAKRSSEHSKHVGSEPQPCTIWDAHAQTLPKDFVVSSWAKFDDFDWGGCDATIREHPVKSGGQMSSSQVEMRENKLNNDTEIKKDNDLHETSKKEVTRISQGTVNDLDTVAPEVICESALNDSEAQTESKTNSLKTEEVIHKDVPKIDDQLQHELNENGNSNNKNIELGMQITEGENKSHSARDDMHSDSSYKQSSNNVLPLPPRRLKEAMRNWVSFEDPSNRTKKIDTQKGDNELPQESRASRNNERKKRDKDKVYENVWFGALPYTGKDQSTVFDSDEGDEEFKVYASVKPFGDDGDLSSSFDAEDNRFAKIVKELMCQDVALDESMCSDVALDEKPLQQQPLTQLQRIKELIVVGPAEDVMQKPMRFDRIFKLDSSVPECEKVELLWQSPCSSIVASVARNLQMESLEKIPVLKHNFEYALCRFEIDYKRVALEKSCKVHTFSTPLQERFEEFTQQFLNEIPPVDCSSLYLHPIVEPIHEVLLAVNTSIAPLQNIESPNIMNTIIEQVQTELFDKCLVVEADVRNCMLSNEEIDTSTQTVLKSVPSNTCDEGELRENEKLTTGEQSVMANTTACVPQYAGTIETSQDPVKDNQLVYEDVLRTGELLHTMEETKDNVTQDLGELNSEGCNDDIVNQHEVSICSEMDHSHSFVLLENVNIIPDKESLYVESNDASGKNSLNGYLNKDEKNTNASGVGTNSEDRRRESLHVMHAMESMEQVELEFVSQEMASDPLLDSGVTFIDPQEVDCSDNPILFINSRRIGITGENYKTASEDKTLKYDASRLDIPQILIHAPSDEMLAVSSDSFLHEECVSLPEDEEYPLRNDDNYLEAFERDDSELYCTSDVEDIPVCSLAEEEMLRALMYASAEEGTQEFIDVFVINKSQYQLPERVHAKPKKIEREPLILAVVEEEMSYMRIDPECESVRWNKSVSTEDKTTVRVENEGVNTFSEDQELFAKETEVTPLVFTPAVRELCMNGPEILGNMKVMDIPEKSVAMETIDFNPLAFEKYEKYNVHKVKVCSEKLFQPSSSILKPVEDKLLGVKGGKVPMAVRPNDELTRLRYVSPLSGNEKSEAYTHSDIVTDRDSEYKWSSREVGSPDSQWLSSVKSDTVKDSFMNIDELDIPLIDSNVSQANSVDSTISDVNVHPPYASLFKPSCPLNTTGMLLSRTESLESQSGSSVGGDVVSVNNAAVLQYWAGVMKDRRNLGNFGAIADFSLEDKNIKSTSSVPIPEGGSHSREDKNIANLLRREESFVYFLSCSPESAFDAADFQLPLEDEEEDWLQELEDVRGEDGVFDSEFEFGEMEIDSNAKSFLWGKLSPKCEDKVRNHRKKPESHSRLRLKGEASELMKQSENEERPVDSDLPKQGGWIMDGIRHTTKGLYNLLFYGQTPGVMKAEENPVTEGEEVTEWTKLTDDDAQQIGSKGVSDDHTHLDKRGIDSYSQLASGNKQEQKLPVTHTASGGVRPKALSSSSEKISKCVAGVQSQLNKSTKDAVCISSESTVESNHSKQDSVTDLAEETPLEGEDVLFLAQVAGISHMEESDRAALHLLLTKVLQLEFLLCVKQCV</sequence>
<proteinExistence type="predicted"/>
<feature type="compositionally biased region" description="Polar residues" evidence="1">
    <location>
        <begin position="107"/>
        <end position="120"/>
    </location>
</feature>
<feature type="region of interest" description="Disordered" evidence="1">
    <location>
        <begin position="1471"/>
        <end position="1510"/>
    </location>
</feature>